<keyword evidence="7" id="KW-1185">Reference proteome</keyword>
<keyword evidence="3 4" id="KW-0472">Membrane</keyword>
<comment type="subcellular location">
    <subcellularLocation>
        <location evidence="4">Cell membrane</location>
    </subcellularLocation>
    <subcellularLocation>
        <location evidence="1">Membrane</location>
        <topology evidence="1">Multi-pass membrane protein</topology>
    </subcellularLocation>
</comment>
<keyword evidence="5" id="KW-1133">Transmembrane helix</keyword>
<feature type="transmembrane region" description="Helical" evidence="5">
    <location>
        <begin position="296"/>
        <end position="318"/>
    </location>
</feature>
<dbReference type="PANTHER" id="PTHR22550:SF5">
    <property type="entry name" value="LEUCINE ZIPPER PROTEIN 4"/>
    <property type="match status" value="1"/>
</dbReference>
<reference evidence="6 7" key="1">
    <citation type="submission" date="2018-05" db="EMBL/GenBank/DDBJ databases">
        <title>Genomic Encyclopedia of Type Strains, Phase IV (KMG-IV): sequencing the most valuable type-strain genomes for metagenomic binning, comparative biology and taxonomic classification.</title>
        <authorList>
            <person name="Goeker M."/>
        </authorList>
    </citation>
    <scope>NUCLEOTIDE SEQUENCE [LARGE SCALE GENOMIC DNA]</scope>
    <source>
        <strain evidence="6 7">DSM 28556</strain>
    </source>
</reference>
<feature type="transmembrane region" description="Helical" evidence="5">
    <location>
        <begin position="388"/>
        <end position="414"/>
    </location>
</feature>
<evidence type="ECO:0000256" key="3">
    <source>
        <dbReference type="ARBA" id="ARBA00023136"/>
    </source>
</evidence>
<gene>
    <name evidence="6" type="ORF">DFR56_10254</name>
</gene>
<dbReference type="InterPro" id="IPR004995">
    <property type="entry name" value="Spore_Ger"/>
</dbReference>
<evidence type="ECO:0000256" key="2">
    <source>
        <dbReference type="ARBA" id="ARBA00005278"/>
    </source>
</evidence>
<evidence type="ECO:0000256" key="4">
    <source>
        <dbReference type="PIRNR" id="PIRNR005690"/>
    </source>
</evidence>
<comment type="similarity">
    <text evidence="2 4">Belongs to the GerABKA family.</text>
</comment>
<feature type="transmembrane region" description="Helical" evidence="5">
    <location>
        <begin position="421"/>
        <end position="447"/>
    </location>
</feature>
<dbReference type="AlphaFoldDB" id="A0A2V3W7Y0"/>
<dbReference type="PIRSF" id="PIRSF005690">
    <property type="entry name" value="GerBA"/>
    <property type="match status" value="1"/>
</dbReference>
<evidence type="ECO:0000256" key="1">
    <source>
        <dbReference type="ARBA" id="ARBA00004141"/>
    </source>
</evidence>
<keyword evidence="5" id="KW-0812">Transmembrane</keyword>
<comment type="caution">
    <text evidence="6">The sequence shown here is derived from an EMBL/GenBank/DDBJ whole genome shotgun (WGS) entry which is preliminary data.</text>
</comment>
<dbReference type="Pfam" id="PF03323">
    <property type="entry name" value="GerA"/>
    <property type="match status" value="1"/>
</dbReference>
<sequence>MKDRIVINKSDKQNINRPISPQLSKSLEAFKAIYSFPTNQDIAIRELTISSLNKRAFLFFIKTITDVTTIDQDIIKPLLKNKEKDASIEQIIVTPSIKKEKLTKSIVEKINNGNAALFIQDDSQAYLIDCAKFKERGIERSENEIVIKGPKETFVEGVSTNISLIRKKIKNENLVFETTTISERAHDEVFIGYVKNLANDTLIKEVKKRLNKIDIDSLQNLAILEQYLEDRPRSVYPTILYTERPDRTCTFLERGCVVLLMNNSADALILPITFWDLFHSAEDEYLRFLNGNFTRFIRLIAFLITVHISAVYIAITTFHPEMIPTDLLLAISATKAKVPFTPIIEILLMEIAFELIREAGLRVPLPIGPTIGIVGALILGQAAVQANIVSPIVVIIVALGALSSFVIGDIGLNFSFRISRFIFIVLAYFFGLYGIVAVFMVLVIYLLSITSFGVPYLSPQTPSYLGSGQDTVHRKLLTKRYYRPKYFKPKDTTRS</sequence>
<feature type="transmembrane region" description="Helical" evidence="5">
    <location>
        <begin position="338"/>
        <end position="356"/>
    </location>
</feature>
<dbReference type="GO" id="GO:0009847">
    <property type="term" value="P:spore germination"/>
    <property type="evidence" value="ECO:0007669"/>
    <property type="project" value="UniProtKB-UniRule"/>
</dbReference>
<feature type="transmembrane region" description="Helical" evidence="5">
    <location>
        <begin position="363"/>
        <end position="382"/>
    </location>
</feature>
<dbReference type="Proteomes" id="UP000247978">
    <property type="component" value="Unassembled WGS sequence"/>
</dbReference>
<dbReference type="GO" id="GO:0005886">
    <property type="term" value="C:plasma membrane"/>
    <property type="evidence" value="ECO:0007669"/>
    <property type="project" value="UniProtKB-SubCell"/>
</dbReference>
<dbReference type="EMBL" id="QJJQ01000002">
    <property type="protein sequence ID" value="PXW89278.1"/>
    <property type="molecule type" value="Genomic_DNA"/>
</dbReference>
<evidence type="ECO:0000313" key="7">
    <source>
        <dbReference type="Proteomes" id="UP000247978"/>
    </source>
</evidence>
<dbReference type="RefSeq" id="WP_110394019.1">
    <property type="nucleotide sequence ID" value="NZ_JADIJL010000013.1"/>
</dbReference>
<dbReference type="OrthoDB" id="9772630at2"/>
<proteinExistence type="inferred from homology"/>
<dbReference type="InterPro" id="IPR050768">
    <property type="entry name" value="UPF0353/GerABKA_families"/>
</dbReference>
<protein>
    <submittedName>
        <fullName evidence="6">Spore germination protein KA</fullName>
    </submittedName>
</protein>
<accession>A0A2V3W7Y0</accession>
<name>A0A2V3W7Y0_9BACI</name>
<dbReference type="PANTHER" id="PTHR22550">
    <property type="entry name" value="SPORE GERMINATION PROTEIN"/>
    <property type="match status" value="1"/>
</dbReference>
<evidence type="ECO:0000256" key="5">
    <source>
        <dbReference type="SAM" id="Phobius"/>
    </source>
</evidence>
<evidence type="ECO:0000313" key="6">
    <source>
        <dbReference type="EMBL" id="PXW89278.1"/>
    </source>
</evidence>
<organism evidence="6 7">
    <name type="scientific">Pseudogracilibacillus auburnensis</name>
    <dbReference type="NCBI Taxonomy" id="1494959"/>
    <lineage>
        <taxon>Bacteria</taxon>
        <taxon>Bacillati</taxon>
        <taxon>Bacillota</taxon>
        <taxon>Bacilli</taxon>
        <taxon>Bacillales</taxon>
        <taxon>Bacillaceae</taxon>
        <taxon>Pseudogracilibacillus</taxon>
    </lineage>
</organism>